<reference evidence="2" key="1">
    <citation type="submission" date="2020-11" db="EMBL/GenBank/DDBJ databases">
        <title>Intraspecies plasmid and genomic variation of Mycobacterium kubicae revealed by the complete genome sequences of two clinical isolates.</title>
        <authorList>
            <person name="Hendrix J.R."/>
            <person name="Epperson L.E."/>
            <person name="Honda J.R."/>
            <person name="Strong M."/>
        </authorList>
    </citation>
    <scope>NUCLEOTIDE SEQUENCE</scope>
    <source>
        <strain evidence="2">JCM 13573</strain>
    </source>
</reference>
<organism evidence="2 3">
    <name type="scientific">Mycobacterium kubicae</name>
    <dbReference type="NCBI Taxonomy" id="120959"/>
    <lineage>
        <taxon>Bacteria</taxon>
        <taxon>Bacillati</taxon>
        <taxon>Actinomycetota</taxon>
        <taxon>Actinomycetes</taxon>
        <taxon>Mycobacteriales</taxon>
        <taxon>Mycobacteriaceae</taxon>
        <taxon>Mycobacterium</taxon>
        <taxon>Mycobacterium simiae complex</taxon>
    </lineage>
</organism>
<sequence length="192" mass="21535">MTTDNSAFTPIVGDVTASEIRRVSGRRGSDNGLIEIPLYGHAFRYQVRIDRSAGTPRLTELRMICADDGGDIDPAAVRQVPVRRLAKAAAQFISMTEHGVVNAGDLFDPTGQARPDLEPGRRRRNLGPEHYRQVAARLEYAREIGLSPREHVSDYYGVALPTLDRWIKQAKERGFLRRDWSTTTADTEETDR</sequence>
<feature type="region of interest" description="Disordered" evidence="1">
    <location>
        <begin position="104"/>
        <end position="127"/>
    </location>
</feature>
<dbReference type="EMBL" id="CP065047">
    <property type="protein sequence ID" value="QPI36074.1"/>
    <property type="molecule type" value="Genomic_DNA"/>
</dbReference>
<evidence type="ECO:0008006" key="4">
    <source>
        <dbReference type="Google" id="ProtNLM"/>
    </source>
</evidence>
<dbReference type="Proteomes" id="UP000663583">
    <property type="component" value="Chromosome"/>
</dbReference>
<dbReference type="RefSeq" id="WP_139823199.1">
    <property type="nucleotide sequence ID" value="NZ_BLKU01000005.1"/>
</dbReference>
<dbReference type="AlphaFoldDB" id="A0AAX1J6V8"/>
<evidence type="ECO:0000256" key="1">
    <source>
        <dbReference type="SAM" id="MobiDB-lite"/>
    </source>
</evidence>
<protein>
    <recommendedName>
        <fullName evidence="4">Helix-turn-helix domain-containing protein</fullName>
    </recommendedName>
</protein>
<proteinExistence type="predicted"/>
<evidence type="ECO:0000313" key="2">
    <source>
        <dbReference type="EMBL" id="QPI36074.1"/>
    </source>
</evidence>
<accession>A0AAX1J6V8</accession>
<feature type="compositionally biased region" description="Basic and acidic residues" evidence="1">
    <location>
        <begin position="115"/>
        <end position="127"/>
    </location>
</feature>
<name>A0AAX1J6V8_9MYCO</name>
<evidence type="ECO:0000313" key="3">
    <source>
        <dbReference type="Proteomes" id="UP000663583"/>
    </source>
</evidence>
<dbReference type="KEGG" id="mku:I2456_16005"/>
<gene>
    <name evidence="2" type="ORF">I2456_16005</name>
</gene>